<gene>
    <name evidence="3" type="ORF">SM116_07785</name>
</gene>
<reference evidence="3 4" key="1">
    <citation type="submission" date="2023-11" db="EMBL/GenBank/DDBJ databases">
        <title>Genome sequence of Microbacterium rhizosphaerae KACC 19337.</title>
        <authorList>
            <person name="Choi H."/>
            <person name="Kim S."/>
            <person name="Kim Y."/>
            <person name="Kwon S.-W."/>
            <person name="Heo J."/>
        </authorList>
    </citation>
    <scope>NUCLEOTIDE SEQUENCE [LARGE SCALE GENOMIC DNA]</scope>
    <source>
        <strain evidence="3 4">KACC 19337</strain>
    </source>
</reference>
<feature type="chain" id="PRO_5045741592" evidence="1">
    <location>
        <begin position="31"/>
        <end position="390"/>
    </location>
</feature>
<dbReference type="CDD" id="cd00118">
    <property type="entry name" value="LysM"/>
    <property type="match status" value="3"/>
</dbReference>
<dbReference type="RefSeq" id="WP_320943877.1">
    <property type="nucleotide sequence ID" value="NZ_BAABEU010000007.1"/>
</dbReference>
<dbReference type="PROSITE" id="PS51782">
    <property type="entry name" value="LYSM"/>
    <property type="match status" value="3"/>
</dbReference>
<evidence type="ECO:0000313" key="3">
    <source>
        <dbReference type="EMBL" id="WPR91176.1"/>
    </source>
</evidence>
<feature type="domain" description="LysM" evidence="2">
    <location>
        <begin position="129"/>
        <end position="173"/>
    </location>
</feature>
<feature type="domain" description="LysM" evidence="2">
    <location>
        <begin position="207"/>
        <end position="251"/>
    </location>
</feature>
<protein>
    <submittedName>
        <fullName evidence="3">LysM peptidoglycan-binding domain-containing protein</fullName>
    </submittedName>
</protein>
<evidence type="ECO:0000259" key="2">
    <source>
        <dbReference type="PROSITE" id="PS51782"/>
    </source>
</evidence>
<dbReference type="PANTHER" id="PTHR33734">
    <property type="entry name" value="LYSM DOMAIN-CONTAINING GPI-ANCHORED PROTEIN 2"/>
    <property type="match status" value="1"/>
</dbReference>
<feature type="signal peptide" evidence="1">
    <location>
        <begin position="1"/>
        <end position="30"/>
    </location>
</feature>
<organism evidence="3 4">
    <name type="scientific">Microbacterium rhizosphaerae</name>
    <dbReference type="NCBI Taxonomy" id="1678237"/>
    <lineage>
        <taxon>Bacteria</taxon>
        <taxon>Bacillati</taxon>
        <taxon>Actinomycetota</taxon>
        <taxon>Actinomycetes</taxon>
        <taxon>Micrococcales</taxon>
        <taxon>Microbacteriaceae</taxon>
        <taxon>Microbacterium</taxon>
    </lineage>
</organism>
<evidence type="ECO:0000256" key="1">
    <source>
        <dbReference type="SAM" id="SignalP"/>
    </source>
</evidence>
<evidence type="ECO:0000313" key="4">
    <source>
        <dbReference type="Proteomes" id="UP001323798"/>
    </source>
</evidence>
<dbReference type="SMART" id="SM00257">
    <property type="entry name" value="LysM"/>
    <property type="match status" value="3"/>
</dbReference>
<sequence>MWNPIRAAVAVPTTIAGSLALTLSALPAHAAPVERAVQPHTDVAVRLAAHPVTTARAAAAAVPATCTVKQGDTVSAIARRYGLNTASLLSWNGLGWNSVIQPGRVLRLSAPGAAPAAAPPASSPSPASAAYTIAQGDTISRIARAFGVSVAAVLQANGLSASSIIYPGQRLTIPGRMVPAAAQAPVAQAPLAQAPVAQAPTRAPAATTWTVRTGDTVTGIANRFGVTVAAVLTANGLSRSSIIYPGQRLAIPSPTGLTTEQIANAKLIIRVGRQLGVSDRGITIALGTAMQESSLRNLAHGDRDSVGLFQQRPSYGWGTPAQIADAERSTRVFYGGPRDPNGSTTRGLLDVPGWQSMTFTQAAQAVQNSAYPDAYAPWEAPAARWLAALG</sequence>
<dbReference type="Pfam" id="PF01476">
    <property type="entry name" value="LysM"/>
    <property type="match status" value="3"/>
</dbReference>
<dbReference type="EMBL" id="CP139368">
    <property type="protein sequence ID" value="WPR91176.1"/>
    <property type="molecule type" value="Genomic_DNA"/>
</dbReference>
<dbReference type="InterPro" id="IPR036779">
    <property type="entry name" value="LysM_dom_sf"/>
</dbReference>
<feature type="domain" description="LysM" evidence="2">
    <location>
        <begin position="64"/>
        <end position="108"/>
    </location>
</feature>
<dbReference type="Gene3D" id="3.10.350.10">
    <property type="entry name" value="LysM domain"/>
    <property type="match status" value="3"/>
</dbReference>
<keyword evidence="4" id="KW-1185">Reference proteome</keyword>
<proteinExistence type="predicted"/>
<keyword evidence="1" id="KW-0732">Signal</keyword>
<dbReference type="SUPFAM" id="SSF54106">
    <property type="entry name" value="LysM domain"/>
    <property type="match status" value="3"/>
</dbReference>
<name>A0ABZ0SS99_9MICO</name>
<accession>A0ABZ0SS99</accession>
<dbReference type="InterPro" id="IPR018392">
    <property type="entry name" value="LysM"/>
</dbReference>
<dbReference type="Proteomes" id="UP001323798">
    <property type="component" value="Chromosome"/>
</dbReference>
<dbReference type="PANTHER" id="PTHR33734:SF22">
    <property type="entry name" value="MEMBRANE-BOUND LYTIC MUREIN TRANSGLYCOSYLASE D"/>
    <property type="match status" value="1"/>
</dbReference>